<dbReference type="Gene3D" id="1.10.443.10">
    <property type="entry name" value="Intergrase catalytic core"/>
    <property type="match status" value="1"/>
</dbReference>
<dbReference type="GO" id="GO:0015074">
    <property type="term" value="P:DNA integration"/>
    <property type="evidence" value="ECO:0007669"/>
    <property type="project" value="InterPro"/>
</dbReference>
<evidence type="ECO:0000256" key="1">
    <source>
        <dbReference type="ARBA" id="ARBA00023172"/>
    </source>
</evidence>
<proteinExistence type="predicted"/>
<sequence length="292" mass="32883">MFNLQTLTAKARELRGNVVKAVSTKGSRTMTPVYDRDEQRKLRERIQQTQPDWVLLWWDIATVTGWRTSDVCNLRYSCINWETGTATIVVAKQTKAAEARATRKGIEIVRQQRKDAARLAADHIAYMKWDSITCDALAADMSGEEQAIVFGLVAKADVKHDTKQLPPGIIKRLRERQDRNLVEDDLVFSRSQIESNRCQRLEGSVTRQTIWRKLHDVMAWFTSFINAKLRLSAYSSRKIAAFNLMSAGGEQGLLVASEMLGHSNPAITRTYLQLGSKAAAIQSRLAMEVGNA</sequence>
<dbReference type="GO" id="GO:0006310">
    <property type="term" value="P:DNA recombination"/>
    <property type="evidence" value="ECO:0007669"/>
    <property type="project" value="UniProtKB-KW"/>
</dbReference>
<dbReference type="Proteomes" id="UP000594592">
    <property type="component" value="Chromosome"/>
</dbReference>
<keyword evidence="1" id="KW-0233">DNA recombination</keyword>
<name>A0A7S9HF35_KLEPN</name>
<organism evidence="3 4">
    <name type="scientific">Klebsiella pneumoniae subsp. pneumoniae</name>
    <dbReference type="NCBI Taxonomy" id="72407"/>
    <lineage>
        <taxon>Bacteria</taxon>
        <taxon>Pseudomonadati</taxon>
        <taxon>Pseudomonadota</taxon>
        <taxon>Gammaproteobacteria</taxon>
        <taxon>Enterobacterales</taxon>
        <taxon>Enterobacteriaceae</taxon>
        <taxon>Klebsiella/Raoultella group</taxon>
        <taxon>Klebsiella</taxon>
        <taxon>Klebsiella pneumoniae complex</taxon>
    </lineage>
</organism>
<feature type="domain" description="Tyr recombinase" evidence="2">
    <location>
        <begin position="29"/>
        <end position="287"/>
    </location>
</feature>
<dbReference type="GO" id="GO:0003677">
    <property type="term" value="F:DNA binding"/>
    <property type="evidence" value="ECO:0007669"/>
    <property type="project" value="InterPro"/>
</dbReference>
<protein>
    <submittedName>
        <fullName evidence="3">Tyrosine-type recombinase/integrase</fullName>
    </submittedName>
</protein>
<dbReference type="InterPro" id="IPR013762">
    <property type="entry name" value="Integrase-like_cat_sf"/>
</dbReference>
<dbReference type="EMBL" id="CP064820">
    <property type="protein sequence ID" value="QPG07507.1"/>
    <property type="molecule type" value="Genomic_DNA"/>
</dbReference>
<evidence type="ECO:0000313" key="3">
    <source>
        <dbReference type="EMBL" id="QPG07507.1"/>
    </source>
</evidence>
<accession>A0A7S9HF35</accession>
<dbReference type="SUPFAM" id="SSF56349">
    <property type="entry name" value="DNA breaking-rejoining enzymes"/>
    <property type="match status" value="1"/>
</dbReference>
<dbReference type="AlphaFoldDB" id="A0A7S9HF35"/>
<evidence type="ECO:0000313" key="4">
    <source>
        <dbReference type="Proteomes" id="UP000594592"/>
    </source>
</evidence>
<dbReference type="InterPro" id="IPR011010">
    <property type="entry name" value="DNA_brk_join_enz"/>
</dbReference>
<dbReference type="PROSITE" id="PS51898">
    <property type="entry name" value="TYR_RECOMBINASE"/>
    <property type="match status" value="1"/>
</dbReference>
<dbReference type="InterPro" id="IPR002104">
    <property type="entry name" value="Integrase_catalytic"/>
</dbReference>
<evidence type="ECO:0000259" key="2">
    <source>
        <dbReference type="PROSITE" id="PS51898"/>
    </source>
</evidence>
<gene>
    <name evidence="3" type="ORF">IUJ34_23190</name>
</gene>
<reference evidence="3 4" key="1">
    <citation type="submission" date="2020-11" db="EMBL/GenBank/DDBJ databases">
        <title>Whole Genome sequence of MDR strain of Klebsiella pneumoniae K219 isolated from sputum.</title>
        <authorList>
            <person name="Aditi B.P."/>
            <person name="Mahalakshmi K."/>
            <person name="Naveen Kumar V."/>
        </authorList>
    </citation>
    <scope>NUCLEOTIDE SEQUENCE [LARGE SCALE GENOMIC DNA]</scope>
    <source>
        <strain evidence="3 4">K219</strain>
    </source>
</reference>